<keyword evidence="7" id="KW-1185">Reference proteome</keyword>
<protein>
    <submittedName>
        <fullName evidence="6">DUF1656 domain-containing protein</fullName>
    </submittedName>
</protein>
<keyword evidence="2 5" id="KW-0812">Transmembrane</keyword>
<evidence type="ECO:0000256" key="4">
    <source>
        <dbReference type="ARBA" id="ARBA00023136"/>
    </source>
</evidence>
<dbReference type="Proteomes" id="UP000270342">
    <property type="component" value="Unassembled WGS sequence"/>
</dbReference>
<evidence type="ECO:0000256" key="3">
    <source>
        <dbReference type="ARBA" id="ARBA00022989"/>
    </source>
</evidence>
<dbReference type="InterPro" id="IPR012451">
    <property type="entry name" value="DUF1656"/>
</dbReference>
<evidence type="ECO:0000256" key="2">
    <source>
        <dbReference type="ARBA" id="ARBA00022692"/>
    </source>
</evidence>
<dbReference type="EMBL" id="RBZU01000021">
    <property type="protein sequence ID" value="RKP44223.1"/>
    <property type="molecule type" value="Genomic_DNA"/>
</dbReference>
<dbReference type="AlphaFoldDB" id="A0A494X9B3"/>
<evidence type="ECO:0000313" key="6">
    <source>
        <dbReference type="EMBL" id="RKP44223.1"/>
    </source>
</evidence>
<keyword evidence="4 5" id="KW-0472">Membrane</keyword>
<name>A0A494X9B3_9BURK</name>
<evidence type="ECO:0000256" key="1">
    <source>
        <dbReference type="ARBA" id="ARBA00022475"/>
    </source>
</evidence>
<evidence type="ECO:0000256" key="5">
    <source>
        <dbReference type="SAM" id="Phobius"/>
    </source>
</evidence>
<keyword evidence="1" id="KW-1003">Cell membrane</keyword>
<reference evidence="6 7" key="1">
    <citation type="submission" date="2018-10" db="EMBL/GenBank/DDBJ databases">
        <title>Robbsia sp. DHC34, isolated from soil.</title>
        <authorList>
            <person name="Gao Z.-H."/>
            <person name="Qiu L.-H."/>
        </authorList>
    </citation>
    <scope>NUCLEOTIDE SEQUENCE [LARGE SCALE GENOMIC DNA]</scope>
    <source>
        <strain evidence="6 7">DHC34</strain>
    </source>
</reference>
<evidence type="ECO:0000313" key="7">
    <source>
        <dbReference type="Proteomes" id="UP000270342"/>
    </source>
</evidence>
<organism evidence="6 7">
    <name type="scientific">Pararobbsia silviterrae</name>
    <dbReference type="NCBI Taxonomy" id="1792498"/>
    <lineage>
        <taxon>Bacteria</taxon>
        <taxon>Pseudomonadati</taxon>
        <taxon>Pseudomonadota</taxon>
        <taxon>Betaproteobacteria</taxon>
        <taxon>Burkholderiales</taxon>
        <taxon>Burkholderiaceae</taxon>
        <taxon>Pararobbsia</taxon>
    </lineage>
</organism>
<dbReference type="RefSeq" id="WP_121091379.1">
    <property type="nucleotide sequence ID" value="NZ_RBZU01000021.1"/>
</dbReference>
<keyword evidence="3 5" id="KW-1133">Transmembrane helix</keyword>
<comment type="caution">
    <text evidence="6">The sequence shown here is derived from an EMBL/GenBank/DDBJ whole genome shotgun (WGS) entry which is preliminary data.</text>
</comment>
<feature type="transmembrane region" description="Helical" evidence="5">
    <location>
        <begin position="41"/>
        <end position="63"/>
    </location>
</feature>
<gene>
    <name evidence="6" type="ORF">D7S86_27805</name>
</gene>
<proteinExistence type="predicted"/>
<dbReference type="OrthoDB" id="7021192at2"/>
<dbReference type="Pfam" id="PF07869">
    <property type="entry name" value="DUF1656"/>
    <property type="match status" value="1"/>
</dbReference>
<feature type="transmembrane region" description="Helical" evidence="5">
    <location>
        <begin position="7"/>
        <end position="29"/>
    </location>
</feature>
<accession>A0A494X9B3</accession>
<sequence length="66" mass="7662">MIGEVDILGVFIPALLWLMLIAYAINLAIRKVLSHTRFYEYVWHRSIFDLGLYVIILGVVVSLTRR</sequence>